<keyword evidence="4" id="KW-1185">Reference proteome</keyword>
<feature type="domain" description="DUF4931" evidence="1">
    <location>
        <begin position="8"/>
        <end position="129"/>
    </location>
</feature>
<dbReference type="RefSeq" id="WP_029097364.1">
    <property type="nucleotide sequence ID" value="NZ_JAPYYP010000009.1"/>
</dbReference>
<sequence>MPHTHLQFDIHIGRQKPENVTNREAACPFCSPDELEGVLERRGPMIWLRNKYPVLKDAFQTVLIETDDCDAELSVYPREHLHALFSFGVEKWREMERSGSFRSVLFFKNHGPYSGGSMRHPHMQIVGLETYDYLQHVKPSDFEGIVIDREAGVECNLSTLPRAGFFECNVVLSDMDRLPRMADYVQILAHWILNRFNRRCQSYNLFFYRWEERIVVKVVPRFVTSPLYVGYAIPQVPNNLEEVVREIQRIYFL</sequence>
<protein>
    <submittedName>
        <fullName evidence="3">DUF4931 domain-containing protein</fullName>
    </submittedName>
</protein>
<dbReference type="InterPro" id="IPR012361">
    <property type="entry name" value="GalT_short"/>
</dbReference>
<evidence type="ECO:0000313" key="4">
    <source>
        <dbReference type="Proteomes" id="UP001151071"/>
    </source>
</evidence>
<evidence type="ECO:0000259" key="1">
    <source>
        <dbReference type="Pfam" id="PF16285"/>
    </source>
</evidence>
<dbReference type="InterPro" id="IPR046322">
    <property type="entry name" value="DUF4931"/>
</dbReference>
<feature type="domain" description="DUF4931" evidence="2">
    <location>
        <begin position="135"/>
        <end position="252"/>
    </location>
</feature>
<evidence type="ECO:0000313" key="3">
    <source>
        <dbReference type="EMBL" id="MDA5108596.1"/>
    </source>
</evidence>
<reference evidence="3" key="1">
    <citation type="submission" date="2022-12" db="EMBL/GenBank/DDBJ databases">
        <title>Draft genome sequence of the thermophilic strain Brevibacillus thermoruber HT42, isolated from Los Humeros, Puebla, Mexico, with biotechnological potential.</title>
        <authorList>
            <person name="Lara Sanchez J."/>
            <person name="Solis Palacios R."/>
            <person name="Bustos Baena A.S."/>
            <person name="Ruz Baez A.E."/>
            <person name="Espinosa Luna G."/>
            <person name="Oliart Ros R.M."/>
        </authorList>
    </citation>
    <scope>NUCLEOTIDE SEQUENCE</scope>
    <source>
        <strain evidence="3">HT42</strain>
    </source>
</reference>
<name>A0A9X3TPV9_9BACL</name>
<comment type="caution">
    <text evidence="3">The sequence shown here is derived from an EMBL/GenBank/DDBJ whole genome shotgun (WGS) entry which is preliminary data.</text>
</comment>
<dbReference type="InterPro" id="IPR036265">
    <property type="entry name" value="HIT-like_sf"/>
</dbReference>
<accession>A0A9X3TPV9</accession>
<dbReference type="Proteomes" id="UP001151071">
    <property type="component" value="Unassembled WGS sequence"/>
</dbReference>
<dbReference type="Pfam" id="PF20956">
    <property type="entry name" value="DUF4931_C"/>
    <property type="match status" value="1"/>
</dbReference>
<dbReference type="InterPro" id="IPR049285">
    <property type="entry name" value="DUF4931_C"/>
</dbReference>
<dbReference type="EMBL" id="JAPYYP010000009">
    <property type="protein sequence ID" value="MDA5108596.1"/>
    <property type="molecule type" value="Genomic_DNA"/>
</dbReference>
<gene>
    <name evidence="3" type="ORF">O3V59_09505</name>
</gene>
<dbReference type="AlphaFoldDB" id="A0A9X3TPV9"/>
<organism evidence="3 4">
    <name type="scientific">Brevibacillus thermoruber</name>
    <dbReference type="NCBI Taxonomy" id="33942"/>
    <lineage>
        <taxon>Bacteria</taxon>
        <taxon>Bacillati</taxon>
        <taxon>Bacillota</taxon>
        <taxon>Bacilli</taxon>
        <taxon>Bacillales</taxon>
        <taxon>Paenibacillaceae</taxon>
        <taxon>Brevibacillus</taxon>
    </lineage>
</organism>
<evidence type="ECO:0000259" key="2">
    <source>
        <dbReference type="Pfam" id="PF20956"/>
    </source>
</evidence>
<dbReference type="SUPFAM" id="SSF54197">
    <property type="entry name" value="HIT-like"/>
    <property type="match status" value="1"/>
</dbReference>
<proteinExistence type="predicted"/>
<dbReference type="Pfam" id="PF16285">
    <property type="entry name" value="DUF4931_N"/>
    <property type="match status" value="1"/>
</dbReference>
<dbReference type="PIRSF" id="PIRSF031505">
    <property type="entry name" value="GalT_short"/>
    <property type="match status" value="1"/>
</dbReference>
<dbReference type="Gene3D" id="3.30.428.10">
    <property type="entry name" value="HIT-like"/>
    <property type="match status" value="1"/>
</dbReference>